<dbReference type="Gene3D" id="3.90.180.10">
    <property type="entry name" value="Medium-chain alcohol dehydrogenases, catalytic domain"/>
    <property type="match status" value="1"/>
</dbReference>
<dbReference type="CDD" id="cd05289">
    <property type="entry name" value="MDR_like_2"/>
    <property type="match status" value="1"/>
</dbReference>
<dbReference type="Proteomes" id="UP000189661">
    <property type="component" value="Chromosome"/>
</dbReference>
<protein>
    <submittedName>
        <fullName evidence="3">Quinone oxidoreductase</fullName>
    </submittedName>
</protein>
<dbReference type="SUPFAM" id="SSF50129">
    <property type="entry name" value="GroES-like"/>
    <property type="match status" value="1"/>
</dbReference>
<keyword evidence="1" id="KW-0521">NADP</keyword>
<dbReference type="InterPro" id="IPR011032">
    <property type="entry name" value="GroES-like_sf"/>
</dbReference>
<dbReference type="PANTHER" id="PTHR44154:SF1">
    <property type="entry name" value="QUINONE OXIDOREDUCTASE"/>
    <property type="match status" value="1"/>
</dbReference>
<dbReference type="Pfam" id="PF13602">
    <property type="entry name" value="ADH_zinc_N_2"/>
    <property type="match status" value="1"/>
</dbReference>
<name>A0ABN4XMC7_9BACL</name>
<feature type="domain" description="Enoyl reductase (ER)" evidence="2">
    <location>
        <begin position="12"/>
        <end position="304"/>
    </location>
</feature>
<reference evidence="3 4" key="1">
    <citation type="submission" date="2017-01" db="EMBL/GenBank/DDBJ databases">
        <title>Planococcus faecalis genome complete sequence.</title>
        <authorList>
            <person name="Lee P.C."/>
        </authorList>
    </citation>
    <scope>NUCLEOTIDE SEQUENCE [LARGE SCALE GENOMIC DNA]</scope>
    <source>
        <strain evidence="3 4">AJ003</strain>
    </source>
</reference>
<dbReference type="Pfam" id="PF08240">
    <property type="entry name" value="ADH_N"/>
    <property type="match status" value="1"/>
</dbReference>
<dbReference type="InterPro" id="IPR051603">
    <property type="entry name" value="Zinc-ADH_QOR/CCCR"/>
</dbReference>
<keyword evidence="4" id="KW-1185">Reference proteome</keyword>
<evidence type="ECO:0000313" key="3">
    <source>
        <dbReference type="EMBL" id="AQU80831.1"/>
    </source>
</evidence>
<dbReference type="PANTHER" id="PTHR44154">
    <property type="entry name" value="QUINONE OXIDOREDUCTASE"/>
    <property type="match status" value="1"/>
</dbReference>
<evidence type="ECO:0000313" key="4">
    <source>
        <dbReference type="Proteomes" id="UP000189661"/>
    </source>
</evidence>
<sequence length="309" mass="33305">MEKMKAYVRTSASTQEVELQELAIPKITEAEVLVEIQAFGVGMHDRYVVPPNATFPYVIGSEAAGVIIKMGSEVSGFGLGDRVILSSSFQLKGGCWAQYAAVSCEMLVAMPHSISFIQGAAIPVAGKTALESLRTLDLKPGNTLFVAGASGAIGTIVIQLAKNRGIRVIGSASSKNHPHLLLLGAEKAVDYSIAEWKDQIKQWMPEGVDAALAIHRGTSKDSMDIVKTGGKVVTVSGDKVDSERETKVEQMQHQLSIQEAVNMLIQDMVEKKLHLVIENVYSFEQALDALEKTETGHARGKLVVSMEEA</sequence>
<proteinExistence type="predicted"/>
<dbReference type="SUPFAM" id="SSF51735">
    <property type="entry name" value="NAD(P)-binding Rossmann-fold domains"/>
    <property type="match status" value="1"/>
</dbReference>
<dbReference type="SMART" id="SM00829">
    <property type="entry name" value="PKS_ER"/>
    <property type="match status" value="1"/>
</dbReference>
<organism evidence="3 4">
    <name type="scientific">Planococcus faecalis</name>
    <dbReference type="NCBI Taxonomy" id="1598147"/>
    <lineage>
        <taxon>Bacteria</taxon>
        <taxon>Bacillati</taxon>
        <taxon>Bacillota</taxon>
        <taxon>Bacilli</taxon>
        <taxon>Bacillales</taxon>
        <taxon>Caryophanaceae</taxon>
        <taxon>Planococcus</taxon>
    </lineage>
</organism>
<accession>A0ABN4XMC7</accession>
<dbReference type="InterPro" id="IPR013154">
    <property type="entry name" value="ADH-like_N"/>
</dbReference>
<gene>
    <name evidence="3" type="ORF">AJGP001_16725</name>
</gene>
<evidence type="ECO:0000259" key="2">
    <source>
        <dbReference type="SMART" id="SM00829"/>
    </source>
</evidence>
<dbReference type="Gene3D" id="3.40.50.720">
    <property type="entry name" value="NAD(P)-binding Rossmann-like Domain"/>
    <property type="match status" value="1"/>
</dbReference>
<dbReference type="InterPro" id="IPR020843">
    <property type="entry name" value="ER"/>
</dbReference>
<evidence type="ECO:0000256" key="1">
    <source>
        <dbReference type="ARBA" id="ARBA00022857"/>
    </source>
</evidence>
<dbReference type="InterPro" id="IPR036291">
    <property type="entry name" value="NAD(P)-bd_dom_sf"/>
</dbReference>
<dbReference type="EMBL" id="CP019401">
    <property type="protein sequence ID" value="AQU80831.1"/>
    <property type="molecule type" value="Genomic_DNA"/>
</dbReference>